<proteinExistence type="predicted"/>
<dbReference type="PANTHER" id="PTHR22762">
    <property type="entry name" value="ALPHA-GLUCOSIDASE"/>
    <property type="match status" value="1"/>
</dbReference>
<gene>
    <name evidence="2" type="ORF">IZO911_LOCUS11590</name>
</gene>
<accession>A0A813YRF9</accession>
<dbReference type="InterPro" id="IPR013780">
    <property type="entry name" value="Glyco_hydro_b"/>
</dbReference>
<dbReference type="InterPro" id="IPR048395">
    <property type="entry name" value="Glyco_hydro_31_C"/>
</dbReference>
<dbReference type="EMBL" id="CAJNOE010000087">
    <property type="protein sequence ID" value="CAF0888572.1"/>
    <property type="molecule type" value="Genomic_DNA"/>
</dbReference>
<dbReference type="Proteomes" id="UP000663860">
    <property type="component" value="Unassembled WGS sequence"/>
</dbReference>
<dbReference type="PANTHER" id="PTHR22762:SF133">
    <property type="entry name" value="P-TYPE DOMAIN-CONTAINING PROTEIN"/>
    <property type="match status" value="1"/>
</dbReference>
<protein>
    <recommendedName>
        <fullName evidence="1">Glycosyl hydrolase family 31 C-terminal domain-containing protein</fullName>
    </recommendedName>
</protein>
<dbReference type="SUPFAM" id="SSF51011">
    <property type="entry name" value="Glycosyl hydrolase domain"/>
    <property type="match status" value="1"/>
</dbReference>
<dbReference type="GO" id="GO:0004558">
    <property type="term" value="F:alpha-1,4-glucosidase activity"/>
    <property type="evidence" value="ECO:0007669"/>
    <property type="project" value="TreeGrafter"/>
</dbReference>
<dbReference type="FunFam" id="2.60.40.1180:FF:000005">
    <property type="entry name" value="Maltase-glucoamylase, intestinal"/>
    <property type="match status" value="1"/>
</dbReference>
<organism evidence="2 3">
    <name type="scientific">Adineta steineri</name>
    <dbReference type="NCBI Taxonomy" id="433720"/>
    <lineage>
        <taxon>Eukaryota</taxon>
        <taxon>Metazoa</taxon>
        <taxon>Spiralia</taxon>
        <taxon>Gnathifera</taxon>
        <taxon>Rotifera</taxon>
        <taxon>Eurotatoria</taxon>
        <taxon>Bdelloidea</taxon>
        <taxon>Adinetida</taxon>
        <taxon>Adinetidae</taxon>
        <taxon>Adineta</taxon>
    </lineage>
</organism>
<dbReference type="Gene3D" id="2.130.10.10">
    <property type="entry name" value="YVTN repeat-like/Quinoprotein amine dehydrogenase"/>
    <property type="match status" value="1"/>
</dbReference>
<dbReference type="SUPFAM" id="SSF101898">
    <property type="entry name" value="NHL repeat"/>
    <property type="match status" value="1"/>
</dbReference>
<evidence type="ECO:0000259" key="1">
    <source>
        <dbReference type="Pfam" id="PF21365"/>
    </source>
</evidence>
<evidence type="ECO:0000313" key="2">
    <source>
        <dbReference type="EMBL" id="CAF0888572.1"/>
    </source>
</evidence>
<evidence type="ECO:0000313" key="3">
    <source>
        <dbReference type="Proteomes" id="UP000663860"/>
    </source>
</evidence>
<dbReference type="Pfam" id="PF21365">
    <property type="entry name" value="Glyco_hydro_31_3rd"/>
    <property type="match status" value="1"/>
</dbReference>
<dbReference type="Gene3D" id="2.60.40.1180">
    <property type="entry name" value="Golgi alpha-mannosidase II"/>
    <property type="match status" value="2"/>
</dbReference>
<feature type="domain" description="Glycosyl hydrolase family 31 C-terminal" evidence="1">
    <location>
        <begin position="376"/>
        <end position="463"/>
    </location>
</feature>
<name>A0A813YRF9_9BILA</name>
<comment type="caution">
    <text evidence="2">The sequence shown here is derived from an EMBL/GenBank/DDBJ whole genome shotgun (WGS) entry which is preliminary data.</text>
</comment>
<sequence>MNINPTVCLSSLSYPAFNWFPNGTCQLFSVFPITYRIQITTGARLYFPQKTYPNASQCCMPDINYLLNRLKQATIILANITTPREMIIDDHGYLVTVEMSPNFLHRFDPKNLTTITRIAIPNANEMSIGYNQGAYYIAPNNQNFIPIIESQNLTIINNITMTGVSGPRGIMFLNNGSTMIVTSNSNNSLVFYNRTSLAPVMYKFAFSQPVHYAGPHGLWRVNDSFFYATSYTNKSIYSYSATNISTNWNEALALNLLKLNGTGGSTSMVIDECSRFWFPLERNIVLIYDQQGNLLGNYTTTTTTTNFAVSFMKIIDNYVMYFSDCANNQIMRLDPNIQYPGIFSTNVVTSNRHAVELRYTLIPYLYTLFHRVHVSGGTVVRSMVHIFPLDSECWSLDEQFLWGSSLLIAPVIYENHTNKSLYLPTTERWFDYYTGEEQTILGHLTVSAPLDFIPLYLRGGYIIPHQQSAMNTVASRKKPLFLIVALDRNQYASGDLFWDDGESIDTYERSIYNYFIFNYQSQRLTIEPWTYKYQQMGNDIKFEDIKIFGLNKQPTKILWNGQELISTSQWTFNITMNVLHMTKLSLNVAKTHKFIIS</sequence>
<dbReference type="Gene3D" id="3.20.20.80">
    <property type="entry name" value="Glycosidases"/>
    <property type="match status" value="1"/>
</dbReference>
<dbReference type="InterPro" id="IPR015943">
    <property type="entry name" value="WD40/YVTN_repeat-like_dom_sf"/>
</dbReference>
<dbReference type="AlphaFoldDB" id="A0A813YRF9"/>
<reference evidence="2" key="1">
    <citation type="submission" date="2021-02" db="EMBL/GenBank/DDBJ databases">
        <authorList>
            <person name="Nowell W R."/>
        </authorList>
    </citation>
    <scope>NUCLEOTIDE SEQUENCE</scope>
</reference>